<keyword evidence="2" id="KW-1185">Reference proteome</keyword>
<evidence type="ECO:0000313" key="2">
    <source>
        <dbReference type="Proteomes" id="UP000218615"/>
    </source>
</evidence>
<evidence type="ECO:0000313" key="1">
    <source>
        <dbReference type="EMBL" id="SNQ59024.1"/>
    </source>
</evidence>
<accession>A0A284VIC8</accession>
<proteinExistence type="predicted"/>
<name>A0A284VIC8_9EURY</name>
<organism evidence="1 2">
    <name type="scientific">Candidatus Methanoperedens nitratireducens</name>
    <dbReference type="NCBI Taxonomy" id="1392998"/>
    <lineage>
        <taxon>Archaea</taxon>
        <taxon>Methanobacteriati</taxon>
        <taxon>Methanobacteriota</taxon>
        <taxon>Stenosarchaea group</taxon>
        <taxon>Methanomicrobia</taxon>
        <taxon>Methanosarcinales</taxon>
        <taxon>ANME-2 cluster</taxon>
        <taxon>Candidatus Methanoperedentaceae</taxon>
        <taxon>Candidatus Methanoperedens</taxon>
    </lineage>
</organism>
<gene>
    <name evidence="1" type="ORF">MNV_1040004</name>
</gene>
<protein>
    <submittedName>
        <fullName evidence="1">Uncharacterized protein</fullName>
    </submittedName>
</protein>
<dbReference type="EMBL" id="FZMP01000007">
    <property type="protein sequence ID" value="SNQ59024.1"/>
    <property type="molecule type" value="Genomic_DNA"/>
</dbReference>
<dbReference type="AlphaFoldDB" id="A0A284VIC8"/>
<reference evidence="2" key="1">
    <citation type="submission" date="2017-06" db="EMBL/GenBank/DDBJ databases">
        <authorList>
            <person name="Cremers G."/>
        </authorList>
    </citation>
    <scope>NUCLEOTIDE SEQUENCE [LARGE SCALE GENOMIC DNA]</scope>
</reference>
<dbReference type="Proteomes" id="UP000218615">
    <property type="component" value="Unassembled WGS sequence"/>
</dbReference>
<sequence>MYQQRFLKKILQAGLSLWIGMNNTLKDTIIKKDRYNKRVMDRIWL</sequence>